<dbReference type="EMBL" id="UINC01006086">
    <property type="protein sequence ID" value="SVA25396.1"/>
    <property type="molecule type" value="Genomic_DNA"/>
</dbReference>
<organism evidence="1">
    <name type="scientific">marine metagenome</name>
    <dbReference type="NCBI Taxonomy" id="408172"/>
    <lineage>
        <taxon>unclassified sequences</taxon>
        <taxon>metagenomes</taxon>
        <taxon>ecological metagenomes</taxon>
    </lineage>
</organism>
<evidence type="ECO:0000313" key="1">
    <source>
        <dbReference type="EMBL" id="SVA25396.1"/>
    </source>
</evidence>
<dbReference type="AlphaFoldDB" id="A0A381UB11"/>
<proteinExistence type="predicted"/>
<protein>
    <submittedName>
        <fullName evidence="1">Uncharacterized protein</fullName>
    </submittedName>
</protein>
<reference evidence="1" key="1">
    <citation type="submission" date="2018-05" db="EMBL/GenBank/DDBJ databases">
        <authorList>
            <person name="Lanie J.A."/>
            <person name="Ng W.-L."/>
            <person name="Kazmierczak K.M."/>
            <person name="Andrzejewski T.M."/>
            <person name="Davidsen T.M."/>
            <person name="Wayne K.J."/>
            <person name="Tettelin H."/>
            <person name="Glass J.I."/>
            <person name="Rusch D."/>
            <person name="Podicherti R."/>
            <person name="Tsui H.-C.T."/>
            <person name="Winkler M.E."/>
        </authorList>
    </citation>
    <scope>NUCLEOTIDE SEQUENCE</scope>
</reference>
<name>A0A381UB11_9ZZZZ</name>
<accession>A0A381UB11</accession>
<sequence length="88" mass="10895">MRISLFFYGFLWKVFKMEQQYEVAENGIDITPHWESLYRWFLDIKKNDPKEFKRILKKDKKDHNSEGLTRLIKMGKIKGWDKKYKQTY</sequence>
<gene>
    <name evidence="1" type="ORF">METZ01_LOCUS78250</name>
</gene>